<proteinExistence type="predicted"/>
<evidence type="ECO:0000313" key="2">
    <source>
        <dbReference type="Proteomes" id="UP001499878"/>
    </source>
</evidence>
<organism evidence="1 2">
    <name type="scientific">Streptomyces thinghirensis</name>
    <dbReference type="NCBI Taxonomy" id="551547"/>
    <lineage>
        <taxon>Bacteria</taxon>
        <taxon>Bacillati</taxon>
        <taxon>Actinomycetota</taxon>
        <taxon>Actinomycetes</taxon>
        <taxon>Kitasatosporales</taxon>
        <taxon>Streptomycetaceae</taxon>
        <taxon>Streptomyces</taxon>
    </lineage>
</organism>
<dbReference type="Proteomes" id="UP001499878">
    <property type="component" value="Unassembled WGS sequence"/>
</dbReference>
<accession>A0ABP9T6E8</accession>
<name>A0ABP9T6E8_9ACTN</name>
<reference evidence="2" key="1">
    <citation type="journal article" date="2019" name="Int. J. Syst. Evol. Microbiol.">
        <title>The Global Catalogue of Microorganisms (GCM) 10K type strain sequencing project: providing services to taxonomists for standard genome sequencing and annotation.</title>
        <authorList>
            <consortium name="The Broad Institute Genomics Platform"/>
            <consortium name="The Broad Institute Genome Sequencing Center for Infectious Disease"/>
            <person name="Wu L."/>
            <person name="Ma J."/>
        </authorList>
    </citation>
    <scope>NUCLEOTIDE SEQUENCE [LARGE SCALE GENOMIC DNA]</scope>
    <source>
        <strain evidence="2">JCM 18306</strain>
    </source>
</reference>
<keyword evidence="2" id="KW-1185">Reference proteome</keyword>
<evidence type="ECO:0000313" key="1">
    <source>
        <dbReference type="EMBL" id="GAA5209259.1"/>
    </source>
</evidence>
<comment type="caution">
    <text evidence="1">The sequence shown here is derived from an EMBL/GenBank/DDBJ whole genome shotgun (WGS) entry which is preliminary data.</text>
</comment>
<dbReference type="EMBL" id="BAABJR010000007">
    <property type="protein sequence ID" value="GAA5209259.1"/>
    <property type="molecule type" value="Genomic_DNA"/>
</dbReference>
<sequence>MSVEARAFGAVARAPTLPASTTPAPVSAERLAKSLRVSDMVTPVTVDVPDVPWRVADLGPATRFRPRLNGG</sequence>
<gene>
    <name evidence="1" type="ORF">GCM10023323_32040</name>
</gene>
<protein>
    <submittedName>
        <fullName evidence="1">Uncharacterized protein</fullName>
    </submittedName>
</protein>